<evidence type="ECO:0000259" key="1">
    <source>
        <dbReference type="Pfam" id="PF03358"/>
    </source>
</evidence>
<gene>
    <name evidence="2" type="ORF">CFP71_17565</name>
</gene>
<dbReference type="GO" id="GO:0016491">
    <property type="term" value="F:oxidoreductase activity"/>
    <property type="evidence" value="ECO:0007669"/>
    <property type="project" value="InterPro"/>
</dbReference>
<sequence length="150" mass="15730">MPKLLIVHHTPSPSTQAMFEAVLSGANHPDIEGVDVVRRPALGATVPDVLDADGYLLGTPANLGYMSGALKHFFDTVYYPCLDATRGRPFGFFVHGNNDTAGTVRGIESITTGLGWESATSPVLVTGEPGKADLEACFELGGTLAATLMP</sequence>
<dbReference type="OrthoDB" id="5736081at2"/>
<dbReference type="SUPFAM" id="SSF52218">
    <property type="entry name" value="Flavoproteins"/>
    <property type="match status" value="1"/>
</dbReference>
<dbReference type="RefSeq" id="WP_093934935.1">
    <property type="nucleotide sequence ID" value="NZ_NMQT01000060.1"/>
</dbReference>
<dbReference type="Pfam" id="PF03358">
    <property type="entry name" value="FMN_red"/>
    <property type="match status" value="1"/>
</dbReference>
<dbReference type="InterPro" id="IPR029039">
    <property type="entry name" value="Flavoprotein-like_sf"/>
</dbReference>
<keyword evidence="3" id="KW-1185">Reference proteome</keyword>
<organism evidence="2 3">
    <name type="scientific">Amycolatopsis thailandensis</name>
    <dbReference type="NCBI Taxonomy" id="589330"/>
    <lineage>
        <taxon>Bacteria</taxon>
        <taxon>Bacillati</taxon>
        <taxon>Actinomycetota</taxon>
        <taxon>Actinomycetes</taxon>
        <taxon>Pseudonocardiales</taxon>
        <taxon>Pseudonocardiaceae</taxon>
        <taxon>Amycolatopsis</taxon>
    </lineage>
</organism>
<dbReference type="InterPro" id="IPR005025">
    <property type="entry name" value="FMN_Rdtase-like_dom"/>
</dbReference>
<evidence type="ECO:0000313" key="2">
    <source>
        <dbReference type="EMBL" id="OXM55503.1"/>
    </source>
</evidence>
<dbReference type="EMBL" id="NMQT01000060">
    <property type="protein sequence ID" value="OXM55503.1"/>
    <property type="molecule type" value="Genomic_DNA"/>
</dbReference>
<name>A0A229S990_9PSEU</name>
<comment type="caution">
    <text evidence="2">The sequence shown here is derived from an EMBL/GenBank/DDBJ whole genome shotgun (WGS) entry which is preliminary data.</text>
</comment>
<accession>A0A229S990</accession>
<feature type="domain" description="NADPH-dependent FMN reductase-like" evidence="1">
    <location>
        <begin position="39"/>
        <end position="99"/>
    </location>
</feature>
<dbReference type="Gene3D" id="3.40.50.360">
    <property type="match status" value="1"/>
</dbReference>
<proteinExistence type="predicted"/>
<dbReference type="AlphaFoldDB" id="A0A229S990"/>
<protein>
    <submittedName>
        <fullName evidence="2">Flavodoxin</fullName>
    </submittedName>
</protein>
<reference evidence="2 3" key="1">
    <citation type="submission" date="2017-07" db="EMBL/GenBank/DDBJ databases">
        <title>Amycolatopsis thailandensis Genome sequencing and assembly.</title>
        <authorList>
            <person name="Kaur N."/>
            <person name="Mayilraj S."/>
        </authorList>
    </citation>
    <scope>NUCLEOTIDE SEQUENCE [LARGE SCALE GENOMIC DNA]</scope>
    <source>
        <strain evidence="2 3">JCM 16380</strain>
    </source>
</reference>
<dbReference type="Proteomes" id="UP000215223">
    <property type="component" value="Unassembled WGS sequence"/>
</dbReference>
<evidence type="ECO:0000313" key="3">
    <source>
        <dbReference type="Proteomes" id="UP000215223"/>
    </source>
</evidence>